<sequence length="122" mass="13377">MASNYPEMHLMTTRKVTSGEAFSKVLIPGSSTKYVITTDAKKSTTDIIGTTILTAVGVSSIYLSNSAKSEVVKFEVIQNCRQLSVILPFSTNSQVLDFFRKRLGITNIKIQSNILVLRTGSQ</sequence>
<reference evidence="1" key="1">
    <citation type="submission" date="2022-06" db="EMBL/GenBank/DDBJ databases">
        <authorList>
            <person name="Berger JAMES D."/>
            <person name="Berger JAMES D."/>
        </authorList>
    </citation>
    <scope>NUCLEOTIDE SEQUENCE [LARGE SCALE GENOMIC DNA]</scope>
</reference>
<dbReference type="Proteomes" id="UP000050792">
    <property type="component" value="Unassembled WGS sequence"/>
</dbReference>
<name>A0AA85FUU8_9TREM</name>
<protein>
    <submittedName>
        <fullName evidence="2">Uncharacterized protein</fullName>
    </submittedName>
</protein>
<evidence type="ECO:0000313" key="1">
    <source>
        <dbReference type="Proteomes" id="UP000050792"/>
    </source>
</evidence>
<organism evidence="1 2">
    <name type="scientific">Schistosoma rodhaini</name>
    <dbReference type="NCBI Taxonomy" id="6188"/>
    <lineage>
        <taxon>Eukaryota</taxon>
        <taxon>Metazoa</taxon>
        <taxon>Spiralia</taxon>
        <taxon>Lophotrochozoa</taxon>
        <taxon>Platyhelminthes</taxon>
        <taxon>Trematoda</taxon>
        <taxon>Digenea</taxon>
        <taxon>Strigeidida</taxon>
        <taxon>Schistosomatoidea</taxon>
        <taxon>Schistosomatidae</taxon>
        <taxon>Schistosoma</taxon>
    </lineage>
</organism>
<dbReference type="AlphaFoldDB" id="A0AA85FUU8"/>
<accession>A0AA85FUU8</accession>
<reference evidence="2" key="2">
    <citation type="submission" date="2023-11" db="UniProtKB">
        <authorList>
            <consortium name="WormBaseParasite"/>
        </authorList>
    </citation>
    <scope>IDENTIFICATION</scope>
</reference>
<evidence type="ECO:0000313" key="2">
    <source>
        <dbReference type="WBParaSite" id="SRDH1_62310.1"/>
    </source>
</evidence>
<dbReference type="WBParaSite" id="SRDH1_62310.1">
    <property type="protein sequence ID" value="SRDH1_62310.1"/>
    <property type="gene ID" value="SRDH1_62310"/>
</dbReference>
<proteinExistence type="predicted"/>
<keyword evidence="1" id="KW-1185">Reference proteome</keyword>